<dbReference type="InterPro" id="IPR026274">
    <property type="entry name" value="tRNA_wybutosine_synth_prot_2"/>
</dbReference>
<evidence type="ECO:0000256" key="2">
    <source>
        <dbReference type="ARBA" id="ARBA00022679"/>
    </source>
</evidence>
<dbReference type="UniPathway" id="UPA00375"/>
<keyword evidence="3 6" id="KW-0949">S-adenosyl-L-methionine</keyword>
<reference evidence="8" key="1">
    <citation type="submission" date="2021-03" db="EMBL/GenBank/DDBJ databases">
        <authorList>
            <person name="Tagirdzhanova G."/>
        </authorList>
    </citation>
    <scope>NUCLEOTIDE SEQUENCE</scope>
</reference>
<evidence type="ECO:0000256" key="4">
    <source>
        <dbReference type="ARBA" id="ARBA00022694"/>
    </source>
</evidence>
<dbReference type="OrthoDB" id="2387925at2759"/>
<dbReference type="Proteomes" id="UP000664169">
    <property type="component" value="Unassembled WGS sequence"/>
</dbReference>
<dbReference type="GO" id="GO:0008175">
    <property type="term" value="F:tRNA methyltransferase activity"/>
    <property type="evidence" value="ECO:0007669"/>
    <property type="project" value="TreeGrafter"/>
</dbReference>
<dbReference type="EMBL" id="CAJPDQ010000001">
    <property type="protein sequence ID" value="CAF9903654.1"/>
    <property type="molecule type" value="Genomic_DNA"/>
</dbReference>
<protein>
    <recommendedName>
        <fullName evidence="6">tRNA wybutosine-synthesizing protein 2</fullName>
        <shortName evidence="6">tRNA-yW-synthesizing protein 2</shortName>
    </recommendedName>
    <alternativeName>
        <fullName evidence="6">tRNA(Phe) (4-demethylwyosine(37)-C(7)) aminocarboxypropyltransferase</fullName>
    </alternativeName>
</protein>
<keyword evidence="6" id="KW-0963">Cytoplasm</keyword>
<comment type="similarity">
    <text evidence="6">Belongs to the class I-like SAM-binding methyltransferase superfamily. TRM5/TYW2 family.</text>
</comment>
<keyword evidence="4 6" id="KW-0819">tRNA processing</keyword>
<dbReference type="InterPro" id="IPR056743">
    <property type="entry name" value="TRM5-TYW2-like_MTfase"/>
</dbReference>
<keyword evidence="2 6" id="KW-0808">Transferase</keyword>
<dbReference type="GO" id="GO:0102522">
    <property type="term" value="F:tRNA 4-demethylwyosine alpha-amino-alpha-carboxypropyltransferase activity"/>
    <property type="evidence" value="ECO:0007669"/>
    <property type="project" value="UniProtKB-EC"/>
</dbReference>
<comment type="subcellular location">
    <subcellularLocation>
        <location evidence="6">Cytoplasm</location>
    </subcellularLocation>
</comment>
<dbReference type="GO" id="GO:0008757">
    <property type="term" value="F:S-adenosylmethionine-dependent methyltransferase activity"/>
    <property type="evidence" value="ECO:0007669"/>
    <property type="project" value="InterPro"/>
</dbReference>
<dbReference type="PIRSF" id="PIRSF038972">
    <property type="entry name" value="Trm12"/>
    <property type="match status" value="1"/>
</dbReference>
<evidence type="ECO:0000256" key="5">
    <source>
        <dbReference type="ARBA" id="ARBA00049400"/>
    </source>
</evidence>
<gene>
    <name evidence="8" type="ORF">GOMPHAMPRED_000473</name>
</gene>
<keyword evidence="9" id="KW-1185">Reference proteome</keyword>
<name>A0A8H3I7V1_9LECA</name>
<dbReference type="GO" id="GO:0030488">
    <property type="term" value="P:tRNA methylation"/>
    <property type="evidence" value="ECO:0007669"/>
    <property type="project" value="TreeGrafter"/>
</dbReference>
<dbReference type="PROSITE" id="PS51684">
    <property type="entry name" value="SAM_MT_TRM5_TYW2"/>
    <property type="match status" value="1"/>
</dbReference>
<evidence type="ECO:0000313" key="8">
    <source>
        <dbReference type="EMBL" id="CAF9903654.1"/>
    </source>
</evidence>
<feature type="domain" description="SAM-dependent methyltransferase TRM5/TYW2-type" evidence="7">
    <location>
        <begin position="186"/>
        <end position="488"/>
    </location>
</feature>
<evidence type="ECO:0000259" key="7">
    <source>
        <dbReference type="PROSITE" id="PS51684"/>
    </source>
</evidence>
<sequence>MSPTSVDTTHRVWIATTNENIKHVKTTLEKANIYDKTSKIQKVVSNADEHFIACNGKISLSKYHSLIPTTVLKSSAEDTIPASLQRSLSSLSLGSQEYALFMAEQPFREHVESSRSSNPISRVAQLWLEQLRRYSGPEIQHIIQAESWSYQIYHPLLLLGPSSFGSDTWRTLFNDKTVIDEFSVLYSMMCSVSGCTHIAINGRILPEVESSVSSQDSVINVLRSPSCLVPLHGKFGSRTDVASRTTLEESLWASATQNGIHQIFAPIHTMFSRGNIKEKARILRLAQQETESYSAIDLYAGIGYFAFSYAKGGAAVVLGWEINEWSVEGFRRGASKNGWGVKVYNGGEPSVNSLRSWLDSRNGHESSSPKLAIFAESNEAAPRQMEILRNVMPPVRHVNCGYLPSSSESWTLAIRCLDRNRGGCIHVHENVRAKYIEARGLEIQDIFETLLEKHLGDTSMTLQCRHTERVKSYAPGVVHCVFDIYVSREIGGL</sequence>
<evidence type="ECO:0000313" key="9">
    <source>
        <dbReference type="Proteomes" id="UP000664169"/>
    </source>
</evidence>
<dbReference type="GO" id="GO:0031591">
    <property type="term" value="P:wybutosine biosynthetic process"/>
    <property type="evidence" value="ECO:0007669"/>
    <property type="project" value="InterPro"/>
</dbReference>
<dbReference type="InterPro" id="IPR029063">
    <property type="entry name" value="SAM-dependent_MTases_sf"/>
</dbReference>
<evidence type="ECO:0000256" key="1">
    <source>
        <dbReference type="ARBA" id="ARBA00004797"/>
    </source>
</evidence>
<comment type="catalytic activity">
    <reaction evidence="5">
        <text>4-demethylwyosine(37) in tRNA(Phe) + S-adenosyl-L-methionine = 4-demethyl-7-[(3S)-3-amino-3-carboxypropyl]wyosine(37) in tRNA(Phe) + S-methyl-5'-thioadenosine + H(+)</text>
        <dbReference type="Rhea" id="RHEA:36355"/>
        <dbReference type="Rhea" id="RHEA-COMP:10164"/>
        <dbReference type="Rhea" id="RHEA-COMP:10378"/>
        <dbReference type="ChEBI" id="CHEBI:15378"/>
        <dbReference type="ChEBI" id="CHEBI:17509"/>
        <dbReference type="ChEBI" id="CHEBI:59789"/>
        <dbReference type="ChEBI" id="CHEBI:64315"/>
        <dbReference type="ChEBI" id="CHEBI:73550"/>
        <dbReference type="EC" id="2.5.1.114"/>
    </reaction>
</comment>
<evidence type="ECO:0000256" key="3">
    <source>
        <dbReference type="ARBA" id="ARBA00022691"/>
    </source>
</evidence>
<comment type="pathway">
    <text evidence="1 6">tRNA modification; wybutosine-tRNA(Phe) biosynthesis.</text>
</comment>
<accession>A0A8H3I7V1</accession>
<proteinExistence type="inferred from homology"/>
<comment type="caution">
    <text evidence="8">The sequence shown here is derived from an EMBL/GenBank/DDBJ whole genome shotgun (WGS) entry which is preliminary data.</text>
</comment>
<dbReference type="Pfam" id="PF02475">
    <property type="entry name" value="TRM5-TYW2_MTfase"/>
    <property type="match status" value="1"/>
</dbReference>
<organism evidence="8 9">
    <name type="scientific">Gomphillus americanus</name>
    <dbReference type="NCBI Taxonomy" id="1940652"/>
    <lineage>
        <taxon>Eukaryota</taxon>
        <taxon>Fungi</taxon>
        <taxon>Dikarya</taxon>
        <taxon>Ascomycota</taxon>
        <taxon>Pezizomycotina</taxon>
        <taxon>Lecanoromycetes</taxon>
        <taxon>OSLEUM clade</taxon>
        <taxon>Ostropomycetidae</taxon>
        <taxon>Ostropales</taxon>
        <taxon>Graphidaceae</taxon>
        <taxon>Gomphilloideae</taxon>
        <taxon>Gomphillus</taxon>
    </lineage>
</organism>
<dbReference type="PANTHER" id="PTHR23245:SF25">
    <property type="entry name" value="TRNA WYBUTOSINE-SYNTHESIZING PROTEIN 2 HOMOLOG"/>
    <property type="match status" value="1"/>
</dbReference>
<dbReference type="AlphaFoldDB" id="A0A8H3I7V1"/>
<dbReference type="Gene3D" id="3.40.50.150">
    <property type="entry name" value="Vaccinia Virus protein VP39"/>
    <property type="match status" value="1"/>
</dbReference>
<evidence type="ECO:0000256" key="6">
    <source>
        <dbReference type="PIRNR" id="PIRNR038972"/>
    </source>
</evidence>
<dbReference type="GO" id="GO:0005737">
    <property type="term" value="C:cytoplasm"/>
    <property type="evidence" value="ECO:0007669"/>
    <property type="project" value="UniProtKB-SubCell"/>
</dbReference>
<dbReference type="SUPFAM" id="SSF53335">
    <property type="entry name" value="S-adenosyl-L-methionine-dependent methyltransferases"/>
    <property type="match status" value="1"/>
</dbReference>
<dbReference type="PANTHER" id="PTHR23245">
    <property type="entry name" value="TRNA METHYLTRANSFERASE"/>
    <property type="match status" value="1"/>
</dbReference>
<comment type="function">
    <text evidence="6">S-adenosyl-L-methionine-dependent transferase that acts as a component of the wybutosine biosynthesis pathway. Wybutosine is a hyper modified guanosine with a tricyclic base found at the 3'-position adjacent to the anticodon of eukaryotic phenylalanine tRNA. Catalyzes the transfer of the alpha-amino-alpha-carboxypropyl (acp) group from S-adenosyl-L-methionine to the C-7 position of 4-demethylwyosine (imG-14) to produce wybutosine-86.</text>
</comment>
<dbReference type="InterPro" id="IPR030382">
    <property type="entry name" value="MeTrfase_TRM5/TYW2"/>
</dbReference>